<dbReference type="HOGENOM" id="CLU_056788_3_0_5"/>
<dbReference type="SUPFAM" id="SSF46689">
    <property type="entry name" value="Homeodomain-like"/>
    <property type="match status" value="1"/>
</dbReference>
<keyword evidence="4" id="KW-1185">Reference proteome</keyword>
<name>A0A017HU91_9RHOB</name>
<dbReference type="InterPro" id="IPR025959">
    <property type="entry name" value="Winged_HTH_dom"/>
</dbReference>
<gene>
    <name evidence="3" type="ORF">Rumeso_00681</name>
</gene>
<dbReference type="Pfam" id="PF13592">
    <property type="entry name" value="HTH_33"/>
    <property type="match status" value="1"/>
</dbReference>
<evidence type="ECO:0000313" key="4">
    <source>
        <dbReference type="Proteomes" id="UP000019666"/>
    </source>
</evidence>
<dbReference type="AlphaFoldDB" id="A0A017HU91"/>
<evidence type="ECO:0000259" key="2">
    <source>
        <dbReference type="Pfam" id="PF13592"/>
    </source>
</evidence>
<dbReference type="Pfam" id="PF13551">
    <property type="entry name" value="HTH_29"/>
    <property type="match status" value="1"/>
</dbReference>
<reference evidence="3 4" key="1">
    <citation type="submission" date="2013-02" db="EMBL/GenBank/DDBJ databases">
        <authorList>
            <person name="Fiebig A."/>
            <person name="Goeker M."/>
            <person name="Klenk H.-P.P."/>
        </authorList>
    </citation>
    <scope>NUCLEOTIDE SEQUENCE [LARGE SCALE GENOMIC DNA]</scope>
    <source>
        <strain evidence="3 4">DSM 19309</strain>
    </source>
</reference>
<comment type="caution">
    <text evidence="3">The sequence shown here is derived from an EMBL/GenBank/DDBJ whole genome shotgun (WGS) entry which is preliminary data.</text>
</comment>
<organism evidence="3 4">
    <name type="scientific">Rubellimicrobium mesophilum DSM 19309</name>
    <dbReference type="NCBI Taxonomy" id="442562"/>
    <lineage>
        <taxon>Bacteria</taxon>
        <taxon>Pseudomonadati</taxon>
        <taxon>Pseudomonadota</taxon>
        <taxon>Alphaproteobacteria</taxon>
        <taxon>Rhodobacterales</taxon>
        <taxon>Roseobacteraceae</taxon>
        <taxon>Rubellimicrobium</taxon>
    </lineage>
</organism>
<evidence type="ECO:0000313" key="3">
    <source>
        <dbReference type="EMBL" id="EYD77723.1"/>
    </source>
</evidence>
<accession>A0A017HU91</accession>
<dbReference type="STRING" id="442562.Rumeso_00681"/>
<feature type="region of interest" description="Disordered" evidence="1">
    <location>
        <begin position="117"/>
        <end position="158"/>
    </location>
</feature>
<sequence>MLTIGLVLEGKSRKEAAESCGMDRQTLRDWVIRYNADGVAGLSDRVPPGPAFRLTPEQLAELSEIVEAGPDPAVDQVVRWRRMDLRRVIRERYGVEFHERTVGKLLHRMGFARLSVRPKHPKADPAAQAEWGKKLRPARAGRPAGERPRQTDRGLVCR</sequence>
<proteinExistence type="predicted"/>
<protein>
    <submittedName>
        <fullName evidence="3">Transposase</fullName>
    </submittedName>
</protein>
<dbReference type="Proteomes" id="UP000019666">
    <property type="component" value="Unassembled WGS sequence"/>
</dbReference>
<evidence type="ECO:0000256" key="1">
    <source>
        <dbReference type="SAM" id="MobiDB-lite"/>
    </source>
</evidence>
<dbReference type="InterPro" id="IPR009057">
    <property type="entry name" value="Homeodomain-like_sf"/>
</dbReference>
<feature type="domain" description="Winged helix-turn helix" evidence="2">
    <location>
        <begin position="77"/>
        <end position="134"/>
    </location>
</feature>
<dbReference type="EMBL" id="AOSK01000023">
    <property type="protein sequence ID" value="EYD77723.1"/>
    <property type="molecule type" value="Genomic_DNA"/>
</dbReference>